<sequence length="125" mass="14051">MKILVVDDIPLMRHVLINMLRNLNYLDIVEATDGIQAFTLLKKQSFDLVITDLYMPKMDGKDLLNRIRNDEQLTSTPVLMVTCEDNSKTIKNVIAAKVSGIIVKPFSLKCLADHLNHVLATANKS</sequence>
<dbReference type="Proteomes" id="UP001177212">
    <property type="component" value="Unassembled WGS sequence"/>
</dbReference>
<evidence type="ECO:0000313" key="6">
    <source>
        <dbReference type="Proteomes" id="UP001177212"/>
    </source>
</evidence>
<dbReference type="EMBL" id="JAUYVT010000010">
    <property type="protein sequence ID" value="MDP2565351.1"/>
    <property type="molecule type" value="Genomic_DNA"/>
</dbReference>
<evidence type="ECO:0000256" key="2">
    <source>
        <dbReference type="ARBA" id="ARBA00023012"/>
    </source>
</evidence>
<keyword evidence="6" id="KW-1185">Reference proteome</keyword>
<organism evidence="5 6">
    <name type="scientific">Pseudoalteromonas marina</name>
    <dbReference type="NCBI Taxonomy" id="267375"/>
    <lineage>
        <taxon>Bacteria</taxon>
        <taxon>Pseudomonadati</taxon>
        <taxon>Pseudomonadota</taxon>
        <taxon>Gammaproteobacteria</taxon>
        <taxon>Alteromonadales</taxon>
        <taxon>Pseudoalteromonadaceae</taxon>
        <taxon>Pseudoalteromonas</taxon>
    </lineage>
</organism>
<reference evidence="5" key="1">
    <citation type="submission" date="2023-07" db="EMBL/GenBank/DDBJ databases">
        <title>Genome content predicts the carbon catabolic preferences of heterotrophic bacteria.</title>
        <authorList>
            <person name="Gralka M."/>
        </authorList>
    </citation>
    <scope>NUCLEOTIDE SEQUENCE</scope>
    <source>
        <strain evidence="5">4G09</strain>
    </source>
</reference>
<gene>
    <name evidence="5" type="ORF">Q8W34_11970</name>
</gene>
<evidence type="ECO:0000313" key="5">
    <source>
        <dbReference type="EMBL" id="MDP2565351.1"/>
    </source>
</evidence>
<dbReference type="RefSeq" id="WP_006791700.1">
    <property type="nucleotide sequence ID" value="NZ_AHCB03000012.1"/>
</dbReference>
<dbReference type="SUPFAM" id="SSF52172">
    <property type="entry name" value="CheY-like"/>
    <property type="match status" value="1"/>
</dbReference>
<dbReference type="PANTHER" id="PTHR44591:SF14">
    <property type="entry name" value="PROTEIN PILG"/>
    <property type="match status" value="1"/>
</dbReference>
<feature type="domain" description="Response regulatory" evidence="4">
    <location>
        <begin position="2"/>
        <end position="119"/>
    </location>
</feature>
<dbReference type="PANTHER" id="PTHR44591">
    <property type="entry name" value="STRESS RESPONSE REGULATOR PROTEIN 1"/>
    <property type="match status" value="1"/>
</dbReference>
<evidence type="ECO:0000256" key="3">
    <source>
        <dbReference type="PROSITE-ProRule" id="PRU00169"/>
    </source>
</evidence>
<evidence type="ECO:0000256" key="1">
    <source>
        <dbReference type="ARBA" id="ARBA00022553"/>
    </source>
</evidence>
<evidence type="ECO:0000259" key="4">
    <source>
        <dbReference type="PROSITE" id="PS50110"/>
    </source>
</evidence>
<name>A0ABT9FEY2_9GAMM</name>
<dbReference type="InterPro" id="IPR001789">
    <property type="entry name" value="Sig_transdc_resp-reg_receiver"/>
</dbReference>
<dbReference type="SMART" id="SM00448">
    <property type="entry name" value="REC"/>
    <property type="match status" value="1"/>
</dbReference>
<dbReference type="InterPro" id="IPR011006">
    <property type="entry name" value="CheY-like_superfamily"/>
</dbReference>
<keyword evidence="1 3" id="KW-0597">Phosphoprotein</keyword>
<dbReference type="PROSITE" id="PS50110">
    <property type="entry name" value="RESPONSE_REGULATORY"/>
    <property type="match status" value="1"/>
</dbReference>
<dbReference type="Pfam" id="PF00072">
    <property type="entry name" value="Response_reg"/>
    <property type="match status" value="1"/>
</dbReference>
<protein>
    <submittedName>
        <fullName evidence="5">Response regulator</fullName>
    </submittedName>
</protein>
<dbReference type="InterPro" id="IPR050595">
    <property type="entry name" value="Bact_response_regulator"/>
</dbReference>
<accession>A0ABT9FEY2</accession>
<feature type="modified residue" description="4-aspartylphosphate" evidence="3">
    <location>
        <position position="52"/>
    </location>
</feature>
<proteinExistence type="predicted"/>
<dbReference type="Gene3D" id="3.40.50.2300">
    <property type="match status" value="1"/>
</dbReference>
<keyword evidence="2" id="KW-0902">Two-component regulatory system</keyword>
<comment type="caution">
    <text evidence="5">The sequence shown here is derived from an EMBL/GenBank/DDBJ whole genome shotgun (WGS) entry which is preliminary data.</text>
</comment>